<dbReference type="Gene3D" id="3.40.50.720">
    <property type="entry name" value="NAD(P)-binding Rossmann-like Domain"/>
    <property type="match status" value="1"/>
</dbReference>
<dbReference type="Gene3D" id="3.90.25.10">
    <property type="entry name" value="UDP-galactose 4-epimerase, domain 1"/>
    <property type="match status" value="1"/>
</dbReference>
<evidence type="ECO:0000259" key="1">
    <source>
        <dbReference type="Pfam" id="PF05368"/>
    </source>
</evidence>
<keyword evidence="3" id="KW-1185">Reference proteome</keyword>
<dbReference type="Proteomes" id="UP000184085">
    <property type="component" value="Unassembled WGS sequence"/>
</dbReference>
<dbReference type="PANTHER" id="PTHR47129:SF1">
    <property type="entry name" value="NMRA-LIKE DOMAIN-CONTAINING PROTEIN"/>
    <property type="match status" value="1"/>
</dbReference>
<dbReference type="GO" id="GO:0003955">
    <property type="term" value="F:NAD(P)H dehydrogenase (quinone) activity"/>
    <property type="evidence" value="ECO:0007669"/>
    <property type="project" value="UniProtKB-EC"/>
</dbReference>
<organism evidence="2 3">
    <name type="scientific">Donghicola eburneus</name>
    <dbReference type="NCBI Taxonomy" id="393278"/>
    <lineage>
        <taxon>Bacteria</taxon>
        <taxon>Pseudomonadati</taxon>
        <taxon>Pseudomonadota</taxon>
        <taxon>Alphaproteobacteria</taxon>
        <taxon>Rhodobacterales</taxon>
        <taxon>Roseobacteraceae</taxon>
        <taxon>Donghicola</taxon>
    </lineage>
</organism>
<dbReference type="PANTHER" id="PTHR47129">
    <property type="entry name" value="QUINONE OXIDOREDUCTASE 2"/>
    <property type="match status" value="1"/>
</dbReference>
<dbReference type="InterPro" id="IPR052718">
    <property type="entry name" value="NmrA-type_oxidoreductase"/>
</dbReference>
<accession>A0A1M4N734</accession>
<feature type="domain" description="NmrA-like" evidence="1">
    <location>
        <begin position="2"/>
        <end position="245"/>
    </location>
</feature>
<reference evidence="3" key="1">
    <citation type="submission" date="2016-09" db="EMBL/GenBank/DDBJ databases">
        <authorList>
            <person name="Wibberg D."/>
        </authorList>
    </citation>
    <scope>NUCLEOTIDE SEQUENCE [LARGE SCALE GENOMIC DNA]</scope>
</reference>
<dbReference type="AlphaFoldDB" id="A0A1M4N734"/>
<dbReference type="InterPro" id="IPR036291">
    <property type="entry name" value="NAD(P)-bd_dom_sf"/>
</dbReference>
<sequence>MTIAITGATGQLGRIVINQLKAKIPAEQIVALVRSPEKAADLGVEARVFDYDKPETLEPALSGVDKLLLISGSEIGKRIGQHTAVINAAKAVGVPYIAYTSLLNATENTLSLAPEHVATEELLTESGIPHTLLRNGWYTENYTMSLPAAVEHNALIGAAGDGRISSASRVDYAAAAVAVLTGEGHEGKTYELSGDSAYTLTELAAEVSKQTGKDIPYVNMSEAEYAAALTQAGLPEGFAAALASFDVEASKGALYDDGNTLSGLIGRPTTPLSDVVAAALA</sequence>
<dbReference type="CDD" id="cd05269">
    <property type="entry name" value="TMR_SDR_a"/>
    <property type="match status" value="1"/>
</dbReference>
<dbReference type="SUPFAM" id="SSF51735">
    <property type="entry name" value="NAD(P)-binding Rossmann-fold domains"/>
    <property type="match status" value="1"/>
</dbReference>
<dbReference type="RefSeq" id="WP_072709682.1">
    <property type="nucleotide sequence ID" value="NZ_FMJB01000066.1"/>
</dbReference>
<name>A0A1M4N734_9RHOB</name>
<gene>
    <name evidence="2" type="primary">qorB</name>
    <name evidence="2" type="ORF">KARMA_3987</name>
</gene>
<protein>
    <submittedName>
        <fullName evidence="2">Quinone oxidoreductase 2</fullName>
        <ecNumber evidence="2">1.6.5.2</ecNumber>
    </submittedName>
</protein>
<dbReference type="Pfam" id="PF05368">
    <property type="entry name" value="NmrA"/>
    <property type="match status" value="1"/>
</dbReference>
<proteinExistence type="predicted"/>
<dbReference type="InterPro" id="IPR008030">
    <property type="entry name" value="NmrA-like"/>
</dbReference>
<dbReference type="EMBL" id="FMJB01000066">
    <property type="protein sequence ID" value="SCM69745.1"/>
    <property type="molecule type" value="Genomic_DNA"/>
</dbReference>
<keyword evidence="2" id="KW-0560">Oxidoreductase</keyword>
<evidence type="ECO:0000313" key="3">
    <source>
        <dbReference type="Proteomes" id="UP000184085"/>
    </source>
</evidence>
<evidence type="ECO:0000313" key="2">
    <source>
        <dbReference type="EMBL" id="SCM69745.1"/>
    </source>
</evidence>
<dbReference type="EC" id="1.6.5.2" evidence="2"/>